<protein>
    <recommendedName>
        <fullName evidence="9">Major facilitator superfamily (MFS) profile domain-containing protein</fullName>
    </recommendedName>
</protein>
<evidence type="ECO:0000313" key="7">
    <source>
        <dbReference type="EMBL" id="CAI6098817.1"/>
    </source>
</evidence>
<evidence type="ECO:0000256" key="3">
    <source>
        <dbReference type="ARBA" id="ARBA00022692"/>
    </source>
</evidence>
<evidence type="ECO:0000256" key="2">
    <source>
        <dbReference type="ARBA" id="ARBA00022448"/>
    </source>
</evidence>
<evidence type="ECO:0000256" key="1">
    <source>
        <dbReference type="ARBA" id="ARBA00004141"/>
    </source>
</evidence>
<keyword evidence="3 6" id="KW-0812">Transmembrane</keyword>
<evidence type="ECO:0000256" key="4">
    <source>
        <dbReference type="ARBA" id="ARBA00022989"/>
    </source>
</evidence>
<dbReference type="AlphaFoldDB" id="A0AA35VKG4"/>
<keyword evidence="2" id="KW-0813">Transport</keyword>
<sequence length="198" mass="21623">MAVTYLFQFLDKSALGFTAIMGLREDLGMVVTDFSWANRIYYFGYLVSSYPAGVFMIKLPVAKFISSVAAWALSGILTAVCFNTAGLLANRFFLGVAEAAVAPGPSIIISMWYKRSGQPLRHGAWFLGNTVTGIFGGLCFTLKGALLTIPLQAVFIVFGAITITWGAILFKLLPDLPSKSWFLTEDERLKAVVQVKET</sequence>
<reference evidence="7" key="1">
    <citation type="submission" date="2023-01" db="EMBL/GenBank/DDBJ databases">
        <authorList>
            <person name="Piombo E."/>
        </authorList>
    </citation>
    <scope>NUCLEOTIDE SEQUENCE</scope>
</reference>
<keyword evidence="5 6" id="KW-0472">Membrane</keyword>
<comment type="caution">
    <text evidence="7">The sequence shown here is derived from an EMBL/GenBank/DDBJ whole genome shotgun (WGS) entry which is preliminary data.</text>
</comment>
<accession>A0AA35VKG4</accession>
<dbReference type="Pfam" id="PF07690">
    <property type="entry name" value="MFS_1"/>
    <property type="match status" value="1"/>
</dbReference>
<dbReference type="Gene3D" id="1.20.1250.20">
    <property type="entry name" value="MFS general substrate transporter like domains"/>
    <property type="match status" value="1"/>
</dbReference>
<dbReference type="GO" id="GO:0016020">
    <property type="term" value="C:membrane"/>
    <property type="evidence" value="ECO:0007669"/>
    <property type="project" value="UniProtKB-SubCell"/>
</dbReference>
<dbReference type="InterPro" id="IPR011701">
    <property type="entry name" value="MFS"/>
</dbReference>
<evidence type="ECO:0000313" key="8">
    <source>
        <dbReference type="Proteomes" id="UP001160390"/>
    </source>
</evidence>
<feature type="transmembrane region" description="Helical" evidence="6">
    <location>
        <begin position="125"/>
        <end position="147"/>
    </location>
</feature>
<evidence type="ECO:0008006" key="9">
    <source>
        <dbReference type="Google" id="ProtNLM"/>
    </source>
</evidence>
<dbReference type="GO" id="GO:0022857">
    <property type="term" value="F:transmembrane transporter activity"/>
    <property type="evidence" value="ECO:0007669"/>
    <property type="project" value="InterPro"/>
</dbReference>
<keyword evidence="4 6" id="KW-1133">Transmembrane helix</keyword>
<organism evidence="7 8">
    <name type="scientific">Clonostachys chloroleuca</name>
    <dbReference type="NCBI Taxonomy" id="1926264"/>
    <lineage>
        <taxon>Eukaryota</taxon>
        <taxon>Fungi</taxon>
        <taxon>Dikarya</taxon>
        <taxon>Ascomycota</taxon>
        <taxon>Pezizomycotina</taxon>
        <taxon>Sordariomycetes</taxon>
        <taxon>Hypocreomycetidae</taxon>
        <taxon>Hypocreales</taxon>
        <taxon>Bionectriaceae</taxon>
        <taxon>Clonostachys</taxon>
    </lineage>
</organism>
<gene>
    <name evidence="7" type="ORF">CCHLO57077_00002856</name>
</gene>
<dbReference type="SUPFAM" id="SSF103473">
    <property type="entry name" value="MFS general substrate transporter"/>
    <property type="match status" value="1"/>
</dbReference>
<feature type="transmembrane region" description="Helical" evidence="6">
    <location>
        <begin position="40"/>
        <end position="57"/>
    </location>
</feature>
<name>A0AA35VKG4_9HYPO</name>
<dbReference type="InterPro" id="IPR036259">
    <property type="entry name" value="MFS_trans_sf"/>
</dbReference>
<dbReference type="PANTHER" id="PTHR43791:SF103">
    <property type="entry name" value="MAJOR FACILITATOR SUPERFAMILY (MFS) PROFILE DOMAIN-CONTAINING PROTEIN-RELATED"/>
    <property type="match status" value="1"/>
</dbReference>
<feature type="transmembrane region" description="Helical" evidence="6">
    <location>
        <begin position="153"/>
        <end position="173"/>
    </location>
</feature>
<dbReference type="EMBL" id="CABFNP030001299">
    <property type="protein sequence ID" value="CAI6098817.1"/>
    <property type="molecule type" value="Genomic_DNA"/>
</dbReference>
<proteinExistence type="predicted"/>
<feature type="transmembrane region" description="Helical" evidence="6">
    <location>
        <begin position="92"/>
        <end position="113"/>
    </location>
</feature>
<dbReference type="PANTHER" id="PTHR43791">
    <property type="entry name" value="PERMEASE-RELATED"/>
    <property type="match status" value="1"/>
</dbReference>
<evidence type="ECO:0000256" key="5">
    <source>
        <dbReference type="ARBA" id="ARBA00023136"/>
    </source>
</evidence>
<comment type="subcellular location">
    <subcellularLocation>
        <location evidence="1">Membrane</location>
        <topology evidence="1">Multi-pass membrane protein</topology>
    </subcellularLocation>
</comment>
<keyword evidence="8" id="KW-1185">Reference proteome</keyword>
<dbReference type="Proteomes" id="UP001160390">
    <property type="component" value="Unassembled WGS sequence"/>
</dbReference>
<feature type="transmembrane region" description="Helical" evidence="6">
    <location>
        <begin position="64"/>
        <end position="86"/>
    </location>
</feature>
<evidence type="ECO:0000256" key="6">
    <source>
        <dbReference type="SAM" id="Phobius"/>
    </source>
</evidence>